<keyword evidence="2" id="KW-1185">Reference proteome</keyword>
<dbReference type="Proteomes" id="UP000015453">
    <property type="component" value="Unassembled WGS sequence"/>
</dbReference>
<evidence type="ECO:0000313" key="1">
    <source>
        <dbReference type="EMBL" id="EPS63000.1"/>
    </source>
</evidence>
<protein>
    <submittedName>
        <fullName evidence="1">Uncharacterized protein</fullName>
    </submittedName>
</protein>
<reference evidence="1 2" key="1">
    <citation type="journal article" date="2013" name="BMC Genomics">
        <title>The miniature genome of a carnivorous plant Genlisea aurea contains a low number of genes and short non-coding sequences.</title>
        <authorList>
            <person name="Leushkin E.V."/>
            <person name="Sutormin R.A."/>
            <person name="Nabieva E.R."/>
            <person name="Penin A.A."/>
            <person name="Kondrashov A.S."/>
            <person name="Logacheva M.D."/>
        </authorList>
    </citation>
    <scope>NUCLEOTIDE SEQUENCE [LARGE SCALE GENOMIC DNA]</scope>
</reference>
<feature type="non-terminal residue" evidence="1">
    <location>
        <position position="166"/>
    </location>
</feature>
<dbReference type="EMBL" id="AUSU01005764">
    <property type="protein sequence ID" value="EPS63000.1"/>
    <property type="molecule type" value="Genomic_DNA"/>
</dbReference>
<feature type="non-terminal residue" evidence="1">
    <location>
        <position position="1"/>
    </location>
</feature>
<dbReference type="AlphaFoldDB" id="S8C889"/>
<comment type="caution">
    <text evidence="1">The sequence shown here is derived from an EMBL/GenBank/DDBJ whole genome shotgun (WGS) entry which is preliminary data.</text>
</comment>
<name>S8C889_9LAMI</name>
<accession>S8C889</accession>
<proteinExistence type="predicted"/>
<organism evidence="1 2">
    <name type="scientific">Genlisea aurea</name>
    <dbReference type="NCBI Taxonomy" id="192259"/>
    <lineage>
        <taxon>Eukaryota</taxon>
        <taxon>Viridiplantae</taxon>
        <taxon>Streptophyta</taxon>
        <taxon>Embryophyta</taxon>
        <taxon>Tracheophyta</taxon>
        <taxon>Spermatophyta</taxon>
        <taxon>Magnoliopsida</taxon>
        <taxon>eudicotyledons</taxon>
        <taxon>Gunneridae</taxon>
        <taxon>Pentapetalae</taxon>
        <taxon>asterids</taxon>
        <taxon>lamiids</taxon>
        <taxon>Lamiales</taxon>
        <taxon>Lentibulariaceae</taxon>
        <taxon>Genlisea</taxon>
    </lineage>
</organism>
<gene>
    <name evidence="1" type="ORF">M569_11788</name>
</gene>
<dbReference type="OrthoDB" id="1939643at2759"/>
<evidence type="ECO:0000313" key="2">
    <source>
        <dbReference type="Proteomes" id="UP000015453"/>
    </source>
</evidence>
<sequence>DCFLTYADAKKEMQKQLGGNLDALDQQRPSLVHQRRPGILGKSYVHRYTAPRIETDDTAKPFQETGELIKSITIKDQSLETNSFSVVDDQTGPLRISCDDLFGKAMDRNLSNILDELLSCNNEDLDGDGALYLLQERLNVKPLDLDSLSIPVLNVARSSALTLNNS</sequence>